<dbReference type="Proteomes" id="UP000078492">
    <property type="component" value="Unassembled WGS sequence"/>
</dbReference>
<gene>
    <name evidence="2" type="ORF">ALC57_05560</name>
</gene>
<dbReference type="EMBL" id="KQ979266">
    <property type="protein sequence ID" value="KYN22060.1"/>
    <property type="molecule type" value="Genomic_DNA"/>
</dbReference>
<proteinExistence type="predicted"/>
<sequence>MKTCTEYNGRSEVRRGRKERIALRKRSVSRTIDRIFSVGIDRGTRRSPRKRLPGEGKVIGNTLDCHYGKASRVLMLGSLELVRFQNSRLRRNKEQLRRTLTHRQRQNAGGVYLNDVIDSLENCTFKTSRNFLWNVVLILKQSALSLARKYLTSPNADRREGAPPLARVMPCRDRPVEC</sequence>
<dbReference type="AlphaFoldDB" id="A0A151JAF8"/>
<evidence type="ECO:0000313" key="3">
    <source>
        <dbReference type="Proteomes" id="UP000078492"/>
    </source>
</evidence>
<organism evidence="2 3">
    <name type="scientific">Trachymyrmex cornetzi</name>
    <dbReference type="NCBI Taxonomy" id="471704"/>
    <lineage>
        <taxon>Eukaryota</taxon>
        <taxon>Metazoa</taxon>
        <taxon>Ecdysozoa</taxon>
        <taxon>Arthropoda</taxon>
        <taxon>Hexapoda</taxon>
        <taxon>Insecta</taxon>
        <taxon>Pterygota</taxon>
        <taxon>Neoptera</taxon>
        <taxon>Endopterygota</taxon>
        <taxon>Hymenoptera</taxon>
        <taxon>Apocrita</taxon>
        <taxon>Aculeata</taxon>
        <taxon>Formicoidea</taxon>
        <taxon>Formicidae</taxon>
        <taxon>Myrmicinae</taxon>
        <taxon>Trachymyrmex</taxon>
    </lineage>
</organism>
<keyword evidence="3" id="KW-1185">Reference proteome</keyword>
<protein>
    <submittedName>
        <fullName evidence="2">Uncharacterized protein</fullName>
    </submittedName>
</protein>
<evidence type="ECO:0000313" key="2">
    <source>
        <dbReference type="EMBL" id="KYN22060.1"/>
    </source>
</evidence>
<accession>A0A151JAF8</accession>
<keyword evidence="1" id="KW-0175">Coiled coil</keyword>
<evidence type="ECO:0000256" key="1">
    <source>
        <dbReference type="SAM" id="Coils"/>
    </source>
</evidence>
<feature type="coiled-coil region" evidence="1">
    <location>
        <begin position="79"/>
        <end position="106"/>
    </location>
</feature>
<name>A0A151JAF8_9HYME</name>
<reference evidence="2 3" key="1">
    <citation type="submission" date="2015-09" db="EMBL/GenBank/DDBJ databases">
        <title>Trachymyrmex cornetzi WGS genome.</title>
        <authorList>
            <person name="Nygaard S."/>
            <person name="Hu H."/>
            <person name="Boomsma J."/>
            <person name="Zhang G."/>
        </authorList>
    </citation>
    <scope>NUCLEOTIDE SEQUENCE [LARGE SCALE GENOMIC DNA]</scope>
    <source>
        <strain evidence="2">Tcor2-1</strain>
        <tissue evidence="2">Whole body</tissue>
    </source>
</reference>